<name>A0ABQ3S8Q7_9ACTN</name>
<dbReference type="EMBL" id="BNEB01000005">
    <property type="protein sequence ID" value="GHI64505.1"/>
    <property type="molecule type" value="Genomic_DNA"/>
</dbReference>
<gene>
    <name evidence="3" type="ORF">Saso_61550</name>
</gene>
<evidence type="ECO:0000256" key="1">
    <source>
        <dbReference type="SAM" id="MobiDB-lite"/>
    </source>
</evidence>
<sequence>MAGPGRATAAAISVVLATAVVIVVTLFVSGWAWPLGAALLALVATQAGFEAWRARMNASSSGTSKRWSVRQRVRNMRNSSVAGVRKQMGSGDLSVRQRARDMEKSKIVGIDGTDEPEGPPSGADPTD</sequence>
<feature type="transmembrane region" description="Helical" evidence="2">
    <location>
        <begin position="7"/>
        <end position="27"/>
    </location>
</feature>
<evidence type="ECO:0000313" key="4">
    <source>
        <dbReference type="Proteomes" id="UP000649259"/>
    </source>
</evidence>
<reference evidence="4" key="1">
    <citation type="submission" date="2023-07" db="EMBL/GenBank/DDBJ databases">
        <title>Whole genome shotgun sequence of Streptomyces cacaoi subsp. asoensis NBRC 13813.</title>
        <authorList>
            <person name="Komaki H."/>
            <person name="Tamura T."/>
        </authorList>
    </citation>
    <scope>NUCLEOTIDE SEQUENCE [LARGE SCALE GENOMIC DNA]</scope>
    <source>
        <strain evidence="4">NBRC 13813</strain>
    </source>
</reference>
<keyword evidence="2" id="KW-0472">Membrane</keyword>
<organism evidence="3 4">
    <name type="scientific">Streptomyces asoensis</name>
    <dbReference type="NCBI Taxonomy" id="249586"/>
    <lineage>
        <taxon>Bacteria</taxon>
        <taxon>Bacillati</taxon>
        <taxon>Actinomycetota</taxon>
        <taxon>Actinomycetes</taxon>
        <taxon>Kitasatosporales</taxon>
        <taxon>Streptomycetaceae</taxon>
        <taxon>Streptomyces</taxon>
    </lineage>
</organism>
<proteinExistence type="predicted"/>
<evidence type="ECO:0000313" key="3">
    <source>
        <dbReference type="EMBL" id="GHI64505.1"/>
    </source>
</evidence>
<keyword evidence="2" id="KW-1133">Transmembrane helix</keyword>
<protein>
    <submittedName>
        <fullName evidence="3">Uncharacterized protein</fullName>
    </submittedName>
</protein>
<accession>A0ABQ3S8Q7</accession>
<dbReference type="Proteomes" id="UP000649259">
    <property type="component" value="Unassembled WGS sequence"/>
</dbReference>
<comment type="caution">
    <text evidence="3">The sequence shown here is derived from an EMBL/GenBank/DDBJ whole genome shotgun (WGS) entry which is preliminary data.</text>
</comment>
<keyword evidence="4" id="KW-1185">Reference proteome</keyword>
<evidence type="ECO:0000256" key="2">
    <source>
        <dbReference type="SAM" id="Phobius"/>
    </source>
</evidence>
<keyword evidence="2" id="KW-0812">Transmembrane</keyword>
<feature type="region of interest" description="Disordered" evidence="1">
    <location>
        <begin position="77"/>
        <end position="127"/>
    </location>
</feature>